<dbReference type="GO" id="GO:0008758">
    <property type="term" value="F:UDP-2,3-diacylglucosamine hydrolase activity"/>
    <property type="evidence" value="ECO:0007669"/>
    <property type="project" value="TreeGrafter"/>
</dbReference>
<keyword evidence="6" id="KW-1133">Transmembrane helix</keyword>
<keyword evidence="2" id="KW-0997">Cell inner membrane</keyword>
<dbReference type="RefSeq" id="WP_166173322.1">
    <property type="nucleotide sequence ID" value="NZ_CP045119.1"/>
</dbReference>
<dbReference type="PANTHER" id="PTHR34990:SF2">
    <property type="entry name" value="BLL8164 PROTEIN"/>
    <property type="match status" value="1"/>
</dbReference>
<dbReference type="Gene3D" id="3.60.21.10">
    <property type="match status" value="1"/>
</dbReference>
<evidence type="ECO:0000313" key="8">
    <source>
        <dbReference type="EMBL" id="QIN81691.1"/>
    </source>
</evidence>
<keyword evidence="5" id="KW-0464">Manganese</keyword>
<keyword evidence="4 6" id="KW-0472">Membrane</keyword>
<evidence type="ECO:0000256" key="1">
    <source>
        <dbReference type="ARBA" id="ARBA00022475"/>
    </source>
</evidence>
<dbReference type="InterPro" id="IPR004843">
    <property type="entry name" value="Calcineurin-like_PHP"/>
</dbReference>
<evidence type="ECO:0000256" key="2">
    <source>
        <dbReference type="ARBA" id="ARBA00022519"/>
    </source>
</evidence>
<feature type="transmembrane region" description="Helical" evidence="6">
    <location>
        <begin position="199"/>
        <end position="216"/>
    </location>
</feature>
<dbReference type="SUPFAM" id="SSF56300">
    <property type="entry name" value="Metallo-dependent phosphatases"/>
    <property type="match status" value="1"/>
</dbReference>
<feature type="transmembrane region" description="Helical" evidence="6">
    <location>
        <begin position="223"/>
        <end position="245"/>
    </location>
</feature>
<proteinExistence type="predicted"/>
<keyword evidence="6" id="KW-0812">Transmembrane</keyword>
<gene>
    <name evidence="8" type="ORF">GBA63_02865</name>
</gene>
<evidence type="ECO:0000313" key="9">
    <source>
        <dbReference type="Proteomes" id="UP000501452"/>
    </source>
</evidence>
<evidence type="ECO:0000256" key="4">
    <source>
        <dbReference type="ARBA" id="ARBA00023136"/>
    </source>
</evidence>
<feature type="transmembrane region" description="Helical" evidence="6">
    <location>
        <begin position="265"/>
        <end position="287"/>
    </location>
</feature>
<dbReference type="AlphaFoldDB" id="A0A6G8Q5E1"/>
<dbReference type="GO" id="GO:0009245">
    <property type="term" value="P:lipid A biosynthetic process"/>
    <property type="evidence" value="ECO:0007669"/>
    <property type="project" value="TreeGrafter"/>
</dbReference>
<reference evidence="8 9" key="1">
    <citation type="submission" date="2019-10" db="EMBL/GenBank/DDBJ databases">
        <title>Rubrobacter sp nov SCSIO 52090 isolated from a deep-sea sediment in the South China Sea.</title>
        <authorList>
            <person name="Chen R.W."/>
        </authorList>
    </citation>
    <scope>NUCLEOTIDE SEQUENCE [LARGE SCALE GENOMIC DNA]</scope>
    <source>
        <strain evidence="8 9">SCSIO 52909</strain>
    </source>
</reference>
<keyword evidence="1" id="KW-1003">Cell membrane</keyword>
<organism evidence="8 9">
    <name type="scientific">Rubrobacter tropicus</name>
    <dbReference type="NCBI Taxonomy" id="2653851"/>
    <lineage>
        <taxon>Bacteria</taxon>
        <taxon>Bacillati</taxon>
        <taxon>Actinomycetota</taxon>
        <taxon>Rubrobacteria</taxon>
        <taxon>Rubrobacterales</taxon>
        <taxon>Rubrobacteraceae</taxon>
        <taxon>Rubrobacter</taxon>
    </lineage>
</organism>
<evidence type="ECO:0000256" key="5">
    <source>
        <dbReference type="ARBA" id="ARBA00023211"/>
    </source>
</evidence>
<protein>
    <recommendedName>
        <fullName evidence="7">Calcineurin-like phosphoesterase domain-containing protein</fullName>
    </recommendedName>
</protein>
<evidence type="ECO:0000259" key="7">
    <source>
        <dbReference type="Pfam" id="PF00149"/>
    </source>
</evidence>
<name>A0A6G8Q5E1_9ACTN</name>
<dbReference type="Pfam" id="PF00149">
    <property type="entry name" value="Metallophos"/>
    <property type="match status" value="1"/>
</dbReference>
<sequence>MPELPEDTVMVFVSDSHIGGDPGCDGFESPAELETLFEELAAFNRPVELILAGDFFDFLQIGDVPEGTNRASLTMSRPEYLDLFDSLKNFRSREGKRVVYLPGNHDAEAWWNPEIQETLKAVGLVDEFAYSYLASMEVGGERRVVYCEHGNQLDPVNVVEDYSDSLDTPLGHHVVMDFTRRVAPYGEVSPGLDLSEIKMVYPLVAIPGWVAGRYFYDFVGKVISYLLLPLLVAYALYRTAAYLLALSQGGGFLGASGELPRIHELFLDLAVFGLVVLLVFAVFFLVIRHVVRRTLNAVSPGKGAQGGGPHYSPAEASRKKIEGIAKGEARPPMAPSLDPATVDVFVSGHTHLPSLHEIERPGGRRCALVNSGCWLRQLQPVSPRLKGPPVFVSKFVLTHVRVMAEDGVLRAELWEKPKPARQRLTRLERLVSLGRRPSQPAPDAKARLLAASELPAWRSTS</sequence>
<feature type="domain" description="Calcineurin-like phosphoesterase" evidence="7">
    <location>
        <begin position="11"/>
        <end position="161"/>
    </location>
</feature>
<dbReference type="KEGG" id="rub:GBA63_02865"/>
<keyword evidence="3" id="KW-0479">Metal-binding</keyword>
<accession>A0A6G8Q5E1</accession>
<dbReference type="Proteomes" id="UP000501452">
    <property type="component" value="Chromosome"/>
</dbReference>
<dbReference type="GO" id="GO:0016020">
    <property type="term" value="C:membrane"/>
    <property type="evidence" value="ECO:0007669"/>
    <property type="project" value="GOC"/>
</dbReference>
<keyword evidence="9" id="KW-1185">Reference proteome</keyword>
<evidence type="ECO:0000256" key="3">
    <source>
        <dbReference type="ARBA" id="ARBA00022723"/>
    </source>
</evidence>
<dbReference type="PANTHER" id="PTHR34990">
    <property type="entry name" value="UDP-2,3-DIACYLGLUCOSAMINE HYDROLASE-RELATED"/>
    <property type="match status" value="1"/>
</dbReference>
<evidence type="ECO:0000256" key="6">
    <source>
        <dbReference type="SAM" id="Phobius"/>
    </source>
</evidence>
<dbReference type="InterPro" id="IPR043461">
    <property type="entry name" value="LpxH-like"/>
</dbReference>
<dbReference type="EMBL" id="CP045119">
    <property type="protein sequence ID" value="QIN81691.1"/>
    <property type="molecule type" value="Genomic_DNA"/>
</dbReference>
<dbReference type="GO" id="GO:0046872">
    <property type="term" value="F:metal ion binding"/>
    <property type="evidence" value="ECO:0007669"/>
    <property type="project" value="UniProtKB-KW"/>
</dbReference>
<dbReference type="InterPro" id="IPR029052">
    <property type="entry name" value="Metallo-depent_PP-like"/>
</dbReference>